<comment type="caution">
    <text evidence="3">The sequence shown here is derived from an EMBL/GenBank/DDBJ whole genome shotgun (WGS) entry which is preliminary data.</text>
</comment>
<dbReference type="PANTHER" id="PTHR35377">
    <property type="entry name" value="ANTITOXIN VAPB49-RELATED-RELATED"/>
    <property type="match status" value="1"/>
</dbReference>
<comment type="similarity">
    <text evidence="1 2">Belongs to the phD/YefM antitoxin family.</text>
</comment>
<dbReference type="InterPro" id="IPR051416">
    <property type="entry name" value="phD-YefM_TA_antitoxins"/>
</dbReference>
<dbReference type="Proteomes" id="UP000721236">
    <property type="component" value="Unassembled WGS sequence"/>
</dbReference>
<dbReference type="RefSeq" id="WP_222205476.1">
    <property type="nucleotide sequence ID" value="NZ_CAJZAH010000001.1"/>
</dbReference>
<dbReference type="EMBL" id="CAJZAH010000001">
    <property type="protein sequence ID" value="CAG9165771.1"/>
    <property type="molecule type" value="Genomic_DNA"/>
</dbReference>
<sequence>MQTVNVHEAKTHLSRLIDQAAKGEPFIIAKAGKPLVKVVPLTSPDPGQTKRLGFLSGQLQVPDDFDRMGDGEIESLFGGRP</sequence>
<dbReference type="Gene3D" id="3.40.1620.10">
    <property type="entry name" value="YefM-like domain"/>
    <property type="match status" value="1"/>
</dbReference>
<dbReference type="Pfam" id="PF02604">
    <property type="entry name" value="PhdYeFM_antitox"/>
    <property type="match status" value="1"/>
</dbReference>
<name>A0ABM8WEP3_9BURK</name>
<protein>
    <recommendedName>
        <fullName evidence="2">Antitoxin</fullName>
    </recommendedName>
</protein>
<comment type="function">
    <text evidence="2">Antitoxin component of a type II toxin-antitoxin (TA) system.</text>
</comment>
<evidence type="ECO:0000313" key="3">
    <source>
        <dbReference type="EMBL" id="CAG9165771.1"/>
    </source>
</evidence>
<dbReference type="SUPFAM" id="SSF143120">
    <property type="entry name" value="YefM-like"/>
    <property type="match status" value="1"/>
</dbReference>
<proteinExistence type="inferred from homology"/>
<dbReference type="InterPro" id="IPR006442">
    <property type="entry name" value="Antitoxin_Phd/YefM"/>
</dbReference>
<keyword evidence="4" id="KW-1185">Reference proteome</keyword>
<dbReference type="InterPro" id="IPR036165">
    <property type="entry name" value="YefM-like_sf"/>
</dbReference>
<reference evidence="3 4" key="1">
    <citation type="submission" date="2021-08" db="EMBL/GenBank/DDBJ databases">
        <authorList>
            <person name="Peeters C."/>
        </authorList>
    </citation>
    <scope>NUCLEOTIDE SEQUENCE [LARGE SCALE GENOMIC DNA]</scope>
    <source>
        <strain evidence="3 4">LMG 21510</strain>
    </source>
</reference>
<evidence type="ECO:0000256" key="2">
    <source>
        <dbReference type="RuleBase" id="RU362080"/>
    </source>
</evidence>
<dbReference type="NCBIfam" id="TIGR01552">
    <property type="entry name" value="phd_fam"/>
    <property type="match status" value="1"/>
</dbReference>
<accession>A0ABM8WEP3</accession>
<gene>
    <name evidence="3" type="ORF">LMG21510_00199</name>
</gene>
<organism evidence="3 4">
    <name type="scientific">Cupriavidus respiraculi</name>
    <dbReference type="NCBI Taxonomy" id="195930"/>
    <lineage>
        <taxon>Bacteria</taxon>
        <taxon>Pseudomonadati</taxon>
        <taxon>Pseudomonadota</taxon>
        <taxon>Betaproteobacteria</taxon>
        <taxon>Burkholderiales</taxon>
        <taxon>Burkholderiaceae</taxon>
        <taxon>Cupriavidus</taxon>
    </lineage>
</organism>
<evidence type="ECO:0000256" key="1">
    <source>
        <dbReference type="ARBA" id="ARBA00009981"/>
    </source>
</evidence>
<evidence type="ECO:0000313" key="4">
    <source>
        <dbReference type="Proteomes" id="UP000721236"/>
    </source>
</evidence>